<dbReference type="Proteomes" id="UP000504607">
    <property type="component" value="Chromosome 3"/>
</dbReference>
<dbReference type="OrthoDB" id="550575at2759"/>
<sequence length="601" mass="66960">MESGGVGGLVGRCIEAASANKETVEKWRRQRRTLERLPAQLADALLRRLIRRRLLYPSLLEVFQQSVEEIDLKGESYVDAEWMAYLGAFRYLHSLNLADCRAINNSALWLVTGMTSLKELDLSRCSKITDAGLKHVLSIKNLEKLCISETRLTADGVMLLSSLSNLRLLDIGGIPVTDKALSSLQVLTRLEHLDLWGSKISNNGAAVLEMFPRLSFLNLAWTSVTRLPNLPSLTCLNMSRCTIHSISDGNCKATASLSKLFLPGTTIDDVDEAFRNVEVNNMTFLDMSGSSICNFHFLVKMKGLEHLDLSSSTMSDTLIEQVANVGINLRYLNLSNTKLTTQGVCILAGNVMNLESLSLSHTGICDTALTYIGMMPSLRMIDLSATNIKGFAYWGRDDLEKTFSLCMLQNLSRLESLNLEETKVRDEAIHPLGFLRGLNCLYLKSDFLSDVSLHALASLSNLKYLGFRGAVLTNSGLLLYMPPVTLRVLDLRGCWLLTEDIVSSFCRSHPHIEVRHESIQMIHTIENVCAGSSPFHRTIQAPKLKSKEGKLSHAPSGFPEFAFVDERTKYTREELLELQLLPLSSFLPYGPDVLPEVLRKE</sequence>
<evidence type="ECO:0000313" key="2">
    <source>
        <dbReference type="Proteomes" id="UP000504607"/>
    </source>
</evidence>
<dbReference type="SUPFAM" id="SSF52047">
    <property type="entry name" value="RNI-like"/>
    <property type="match status" value="1"/>
</dbReference>
<dbReference type="SUPFAM" id="SSF52058">
    <property type="entry name" value="L domain-like"/>
    <property type="match status" value="1"/>
</dbReference>
<evidence type="ECO:0000313" key="3">
    <source>
        <dbReference type="RefSeq" id="XP_010915656.1"/>
    </source>
</evidence>
<dbReference type="GeneID" id="105040702"/>
<dbReference type="PANTHER" id="PTHR12904:SF23">
    <property type="entry name" value="PROTEIN ZER-1 HOMOLOG"/>
    <property type="match status" value="1"/>
</dbReference>
<dbReference type="SMART" id="SM00367">
    <property type="entry name" value="LRR_CC"/>
    <property type="match status" value="4"/>
</dbReference>
<organism evidence="2 3">
    <name type="scientific">Elaeis guineensis var. tenera</name>
    <name type="common">Oil palm</name>
    <dbReference type="NCBI Taxonomy" id="51953"/>
    <lineage>
        <taxon>Eukaryota</taxon>
        <taxon>Viridiplantae</taxon>
        <taxon>Streptophyta</taxon>
        <taxon>Embryophyta</taxon>
        <taxon>Tracheophyta</taxon>
        <taxon>Spermatophyta</taxon>
        <taxon>Magnoliopsida</taxon>
        <taxon>Liliopsida</taxon>
        <taxon>Arecaceae</taxon>
        <taxon>Arecoideae</taxon>
        <taxon>Cocoseae</taxon>
        <taxon>Elaeidinae</taxon>
        <taxon>Elaeis</taxon>
    </lineage>
</organism>
<dbReference type="FunCoup" id="A0A6I9QV50">
    <property type="interactions" value="3156"/>
</dbReference>
<dbReference type="InterPro" id="IPR032675">
    <property type="entry name" value="LRR_dom_sf"/>
</dbReference>
<protein>
    <submittedName>
        <fullName evidence="3">Adenylate cyclase regulatory protein</fullName>
    </submittedName>
</protein>
<gene>
    <name evidence="3" type="primary">LOC105040702</name>
</gene>
<proteinExistence type="predicted"/>
<dbReference type="AlphaFoldDB" id="A0A6I9QV50"/>
<reference evidence="3" key="1">
    <citation type="submission" date="2025-08" db="UniProtKB">
        <authorList>
            <consortium name="RefSeq"/>
        </authorList>
    </citation>
    <scope>IDENTIFICATION</scope>
</reference>
<keyword evidence="2" id="KW-1185">Reference proteome</keyword>
<dbReference type="InterPro" id="IPR057207">
    <property type="entry name" value="FBXL15_LRR"/>
</dbReference>
<dbReference type="InterPro" id="IPR006553">
    <property type="entry name" value="Leu-rich_rpt_Cys-con_subtyp"/>
</dbReference>
<dbReference type="InterPro" id="IPR051341">
    <property type="entry name" value="Zyg-11_UBL_adapter"/>
</dbReference>
<evidence type="ECO:0000259" key="1">
    <source>
        <dbReference type="Pfam" id="PF25372"/>
    </source>
</evidence>
<dbReference type="KEGG" id="egu:105040702"/>
<accession>A0A6I9QV50</accession>
<dbReference type="PANTHER" id="PTHR12904">
    <property type="match status" value="1"/>
</dbReference>
<dbReference type="RefSeq" id="XP_010915656.1">
    <property type="nucleotide sequence ID" value="XM_010917354.3"/>
</dbReference>
<dbReference type="Pfam" id="PF25372">
    <property type="entry name" value="DUF7885"/>
    <property type="match status" value="1"/>
</dbReference>
<feature type="domain" description="F-box/LRR-repeat protein 15-like leucin rich repeat" evidence="1">
    <location>
        <begin position="79"/>
        <end position="208"/>
    </location>
</feature>
<dbReference type="Gene3D" id="3.80.10.10">
    <property type="entry name" value="Ribonuclease Inhibitor"/>
    <property type="match status" value="4"/>
</dbReference>
<name>A0A6I9QV50_ELAGV</name>
<dbReference type="InParanoid" id="A0A6I9QV50"/>